<comment type="caution">
    <text evidence="1">The sequence shown here is derived from an EMBL/GenBank/DDBJ whole genome shotgun (WGS) entry which is preliminary data.</text>
</comment>
<organism evidence="1 2">
    <name type="scientific">Mycobacterium gordonae</name>
    <dbReference type="NCBI Taxonomy" id="1778"/>
    <lineage>
        <taxon>Bacteria</taxon>
        <taxon>Bacillati</taxon>
        <taxon>Actinomycetota</taxon>
        <taxon>Actinomycetes</taxon>
        <taxon>Mycobacteriales</taxon>
        <taxon>Mycobacteriaceae</taxon>
        <taxon>Mycobacterium</taxon>
    </lineage>
</organism>
<reference evidence="1 2" key="1">
    <citation type="submission" date="2015-10" db="EMBL/GenBank/DDBJ databases">
        <title>Mycobacterium gordonae draft genome assembly.</title>
        <authorList>
            <person name="Ustinova V."/>
            <person name="Smirnova T."/>
            <person name="Blagodatskikh K."/>
            <person name="Varlamov D."/>
            <person name="Larionova E."/>
            <person name="Chernousova L."/>
        </authorList>
    </citation>
    <scope>NUCLEOTIDE SEQUENCE [LARGE SCALE GENOMIC DNA]</scope>
    <source>
        <strain evidence="1 2">CTRI 14-8773</strain>
    </source>
</reference>
<dbReference type="AlphaFoldDB" id="A0A0Q2XFH6"/>
<evidence type="ECO:0000313" key="2">
    <source>
        <dbReference type="Proteomes" id="UP000051677"/>
    </source>
</evidence>
<name>A0A0Q2XFH6_MYCGO</name>
<evidence type="ECO:0008006" key="3">
    <source>
        <dbReference type="Google" id="ProtNLM"/>
    </source>
</evidence>
<gene>
    <name evidence="1" type="ORF">AO501_20670</name>
</gene>
<protein>
    <recommendedName>
        <fullName evidence="3">DUF2694 domain-containing protein</fullName>
    </recommendedName>
</protein>
<evidence type="ECO:0000313" key="1">
    <source>
        <dbReference type="EMBL" id="KQH79980.1"/>
    </source>
</evidence>
<proteinExistence type="predicted"/>
<accession>A0A0Q2XFH6</accession>
<dbReference type="EMBL" id="LKTM01000054">
    <property type="protein sequence ID" value="KQH79980.1"/>
    <property type="molecule type" value="Genomic_DNA"/>
</dbReference>
<dbReference type="Proteomes" id="UP000051677">
    <property type="component" value="Unassembled WGS sequence"/>
</dbReference>
<sequence length="108" mass="11077">MLYGTGALMIVSGADCATGHAVEAASRSGAIRVALTSEGAWAGVRLTPAVMALSAAELAGQIVQLNTLAYMRFQLKQQAAGDGPTVGQRVVSPAEVDRFTALLDARST</sequence>